<organism evidence="1 2">
    <name type="scientific">Salmonella enterica subsp. enterica serovar Rough O:d:1,7</name>
    <dbReference type="NCBI Taxonomy" id="1974323"/>
    <lineage>
        <taxon>Bacteria</taxon>
        <taxon>Pseudomonadati</taxon>
        <taxon>Pseudomonadota</taxon>
        <taxon>Gammaproteobacteria</taxon>
        <taxon>Enterobacterales</taxon>
        <taxon>Enterobacteriaceae</taxon>
        <taxon>Salmonella</taxon>
    </lineage>
</organism>
<evidence type="ECO:0000313" key="2">
    <source>
        <dbReference type="Proteomes" id="UP000868515"/>
    </source>
</evidence>
<reference evidence="1 2" key="1">
    <citation type="submission" date="2017-03" db="EMBL/GenBank/DDBJ databases">
        <title>Salmonella serotype comparative study.</title>
        <authorList>
            <person name="Liao J."/>
        </authorList>
    </citation>
    <scope>NUCLEOTIDE SEQUENCE [LARGE SCALE GENOMIC DNA]</scope>
    <source>
        <strain evidence="1 2">NY_FSL S10-1448</strain>
    </source>
</reference>
<evidence type="ECO:0000313" key="1">
    <source>
        <dbReference type="EMBL" id="OSD66839.1"/>
    </source>
</evidence>
<accession>A0A974QEB2</accession>
<dbReference type="Proteomes" id="UP000868515">
    <property type="component" value="Unassembled WGS sequence"/>
</dbReference>
<name>A0A974QEB2_SALET</name>
<dbReference type="AlphaFoldDB" id="A0A974QEB2"/>
<dbReference type="EMBL" id="NBPI01000017">
    <property type="protein sequence ID" value="OSD66839.1"/>
    <property type="molecule type" value="Genomic_DNA"/>
</dbReference>
<sequence>MFMLLLSGNRLNPDTFINVKSVYGDTITQGDEPVPVRQTYMTVICDGDAVPVRGIYGSVICDGDAVPVRNIYGVVMISSEV</sequence>
<proteinExistence type="predicted"/>
<protein>
    <submittedName>
        <fullName evidence="1">Uncharacterized protein</fullName>
    </submittedName>
</protein>
<gene>
    <name evidence="1" type="ORF">R537_19685</name>
</gene>
<comment type="caution">
    <text evidence="1">The sequence shown here is derived from an EMBL/GenBank/DDBJ whole genome shotgun (WGS) entry which is preliminary data.</text>
</comment>